<organism evidence="1 2">
    <name type="scientific">Vespula squamosa</name>
    <name type="common">Southern yellow jacket</name>
    <name type="synonym">Wasp</name>
    <dbReference type="NCBI Taxonomy" id="30214"/>
    <lineage>
        <taxon>Eukaryota</taxon>
        <taxon>Metazoa</taxon>
        <taxon>Ecdysozoa</taxon>
        <taxon>Arthropoda</taxon>
        <taxon>Hexapoda</taxon>
        <taxon>Insecta</taxon>
        <taxon>Pterygota</taxon>
        <taxon>Neoptera</taxon>
        <taxon>Endopterygota</taxon>
        <taxon>Hymenoptera</taxon>
        <taxon>Apocrita</taxon>
        <taxon>Aculeata</taxon>
        <taxon>Vespoidea</taxon>
        <taxon>Vespidae</taxon>
        <taxon>Vespinae</taxon>
        <taxon>Vespula</taxon>
    </lineage>
</organism>
<protein>
    <submittedName>
        <fullName evidence="1">Uncharacterized protein</fullName>
    </submittedName>
</protein>
<sequence>MESLDSSFISVKCNMGSTLHASLYCICPYINCFCSYHDFNFIESLMSRSVIYVEFQHHYTSHM</sequence>
<name>A0ABD2ADC5_VESSQ</name>
<comment type="caution">
    <text evidence="1">The sequence shown here is derived from an EMBL/GenBank/DDBJ whole genome shotgun (WGS) entry which is preliminary data.</text>
</comment>
<keyword evidence="2" id="KW-1185">Reference proteome</keyword>
<evidence type="ECO:0000313" key="1">
    <source>
        <dbReference type="EMBL" id="KAL2718624.1"/>
    </source>
</evidence>
<dbReference type="Proteomes" id="UP001607302">
    <property type="component" value="Unassembled WGS sequence"/>
</dbReference>
<gene>
    <name evidence="1" type="ORF">V1478_012500</name>
</gene>
<proteinExistence type="predicted"/>
<reference evidence="1 2" key="1">
    <citation type="journal article" date="2024" name="Ann. Entomol. Soc. Am.">
        <title>Genomic analyses of the southern and eastern yellowjacket wasps (Hymenoptera: Vespidae) reveal evolutionary signatures of social life.</title>
        <authorList>
            <person name="Catto M.A."/>
            <person name="Caine P.B."/>
            <person name="Orr S.E."/>
            <person name="Hunt B.G."/>
            <person name="Goodisman M.A.D."/>
        </authorList>
    </citation>
    <scope>NUCLEOTIDE SEQUENCE [LARGE SCALE GENOMIC DNA]</scope>
    <source>
        <strain evidence="1">233</strain>
        <tissue evidence="1">Head and thorax</tissue>
    </source>
</reference>
<dbReference type="EMBL" id="JAUDFV010000152">
    <property type="protein sequence ID" value="KAL2718624.1"/>
    <property type="molecule type" value="Genomic_DNA"/>
</dbReference>
<accession>A0ABD2ADC5</accession>
<evidence type="ECO:0000313" key="2">
    <source>
        <dbReference type="Proteomes" id="UP001607302"/>
    </source>
</evidence>
<dbReference type="AlphaFoldDB" id="A0ABD2ADC5"/>